<gene>
    <name evidence="2" type="ORF">AURDEDRAFT_76673</name>
</gene>
<evidence type="ECO:0000259" key="1">
    <source>
        <dbReference type="Pfam" id="PF18803"/>
    </source>
</evidence>
<reference evidence="3" key="1">
    <citation type="journal article" date="2012" name="Science">
        <title>The Paleozoic origin of enzymatic lignin decomposition reconstructed from 31 fungal genomes.</title>
        <authorList>
            <person name="Floudas D."/>
            <person name="Binder M."/>
            <person name="Riley R."/>
            <person name="Barry K."/>
            <person name="Blanchette R.A."/>
            <person name="Henrissat B."/>
            <person name="Martinez A.T."/>
            <person name="Otillar R."/>
            <person name="Spatafora J.W."/>
            <person name="Yadav J.S."/>
            <person name="Aerts A."/>
            <person name="Benoit I."/>
            <person name="Boyd A."/>
            <person name="Carlson A."/>
            <person name="Copeland A."/>
            <person name="Coutinho P.M."/>
            <person name="de Vries R.P."/>
            <person name="Ferreira P."/>
            <person name="Findley K."/>
            <person name="Foster B."/>
            <person name="Gaskell J."/>
            <person name="Glotzer D."/>
            <person name="Gorecki P."/>
            <person name="Heitman J."/>
            <person name="Hesse C."/>
            <person name="Hori C."/>
            <person name="Igarashi K."/>
            <person name="Jurgens J.A."/>
            <person name="Kallen N."/>
            <person name="Kersten P."/>
            <person name="Kohler A."/>
            <person name="Kuees U."/>
            <person name="Kumar T.K.A."/>
            <person name="Kuo A."/>
            <person name="LaButti K."/>
            <person name="Larrondo L.F."/>
            <person name="Lindquist E."/>
            <person name="Ling A."/>
            <person name="Lombard V."/>
            <person name="Lucas S."/>
            <person name="Lundell T."/>
            <person name="Martin R."/>
            <person name="McLaughlin D.J."/>
            <person name="Morgenstern I."/>
            <person name="Morin E."/>
            <person name="Murat C."/>
            <person name="Nagy L.G."/>
            <person name="Nolan M."/>
            <person name="Ohm R.A."/>
            <person name="Patyshakuliyeva A."/>
            <person name="Rokas A."/>
            <person name="Ruiz-Duenas F.J."/>
            <person name="Sabat G."/>
            <person name="Salamov A."/>
            <person name="Samejima M."/>
            <person name="Schmutz J."/>
            <person name="Slot J.C."/>
            <person name="St John F."/>
            <person name="Stenlid J."/>
            <person name="Sun H."/>
            <person name="Sun S."/>
            <person name="Syed K."/>
            <person name="Tsang A."/>
            <person name="Wiebenga A."/>
            <person name="Young D."/>
            <person name="Pisabarro A."/>
            <person name="Eastwood D.C."/>
            <person name="Martin F."/>
            <person name="Cullen D."/>
            <person name="Grigoriev I.V."/>
            <person name="Hibbett D.S."/>
        </authorList>
    </citation>
    <scope>NUCLEOTIDE SEQUENCE [LARGE SCALE GENOMIC DNA]</scope>
    <source>
        <strain evidence="3">TFB10046</strain>
    </source>
</reference>
<organism evidence="2 3">
    <name type="scientific">Auricularia subglabra (strain TFB-10046 / SS5)</name>
    <name type="common">White-rot fungus</name>
    <name type="synonym">Auricularia delicata (strain TFB10046)</name>
    <dbReference type="NCBI Taxonomy" id="717982"/>
    <lineage>
        <taxon>Eukaryota</taxon>
        <taxon>Fungi</taxon>
        <taxon>Dikarya</taxon>
        <taxon>Basidiomycota</taxon>
        <taxon>Agaricomycotina</taxon>
        <taxon>Agaricomycetes</taxon>
        <taxon>Auriculariales</taxon>
        <taxon>Auriculariaceae</taxon>
        <taxon>Auricularia</taxon>
    </lineage>
</organism>
<keyword evidence="3" id="KW-1185">Reference proteome</keyword>
<evidence type="ECO:0000313" key="3">
    <source>
        <dbReference type="Proteomes" id="UP000006514"/>
    </source>
</evidence>
<dbReference type="InParanoid" id="J0WPL4"/>
<dbReference type="OMA" id="CCELCIV"/>
<dbReference type="OrthoDB" id="2682806at2759"/>
<dbReference type="KEGG" id="adl:AURDEDRAFT_76673"/>
<protein>
    <recommendedName>
        <fullName evidence="1">CxC2-like cysteine cluster KDZ transposase-associated domain-containing protein</fullName>
    </recommendedName>
</protein>
<sequence length="302" mass="34212">RCSECFHPALCCELCIVEMHKNNPFHRVQRWNDSFFERLTLRDAGLVFYLGHCGERCPAAPADVLPTKMTISDLKGFQAVDVFFCRCPSAASELSQLVCARLFPATLARPRSAFTWTLMDDLRLDMAQSKKPIYDYFTKLVRLSRNAEVNADKVGYENLCRAIRFYNAAMRVRQSGQGQGIDEIVQRLYPGLLYAGSVMLPCPSCPHAGFNTPDNVEELVKDPRQEYVVTVSSWSTAHCVTTTRHKYRLNFGMDGNYKLYQKSKLMDAADASIFDGRGAYVKQSVLAEFRTNFGKYKEVSGQ</sequence>
<dbReference type="AlphaFoldDB" id="J0WPL4"/>
<dbReference type="Proteomes" id="UP000006514">
    <property type="component" value="Unassembled WGS sequence"/>
</dbReference>
<feature type="domain" description="CxC2-like cysteine cluster KDZ transposase-associated" evidence="1">
    <location>
        <begin position="41"/>
        <end position="147"/>
    </location>
</feature>
<proteinExistence type="predicted"/>
<accession>J0WPL4</accession>
<dbReference type="Pfam" id="PF18803">
    <property type="entry name" value="CxC2"/>
    <property type="match status" value="1"/>
</dbReference>
<feature type="non-terminal residue" evidence="2">
    <location>
        <position position="1"/>
    </location>
</feature>
<evidence type="ECO:0000313" key="2">
    <source>
        <dbReference type="EMBL" id="EJD33817.1"/>
    </source>
</evidence>
<dbReference type="InterPro" id="IPR041457">
    <property type="entry name" value="CxC2_KDZ-assoc"/>
</dbReference>
<dbReference type="EMBL" id="JH688075">
    <property type="protein sequence ID" value="EJD33817.1"/>
    <property type="molecule type" value="Genomic_DNA"/>
</dbReference>
<name>J0WPL4_AURST</name>